<dbReference type="Gene3D" id="3.20.20.100">
    <property type="entry name" value="NADP-dependent oxidoreductase domain"/>
    <property type="match status" value="1"/>
</dbReference>
<gene>
    <name evidence="3" type="ORF">Asppvi_001980</name>
</gene>
<organism evidence="3 4">
    <name type="scientific">Aspergillus pseudoviridinutans</name>
    <dbReference type="NCBI Taxonomy" id="1517512"/>
    <lineage>
        <taxon>Eukaryota</taxon>
        <taxon>Fungi</taxon>
        <taxon>Dikarya</taxon>
        <taxon>Ascomycota</taxon>
        <taxon>Pezizomycotina</taxon>
        <taxon>Eurotiomycetes</taxon>
        <taxon>Eurotiomycetidae</taxon>
        <taxon>Eurotiales</taxon>
        <taxon>Aspergillaceae</taxon>
        <taxon>Aspergillus</taxon>
        <taxon>Aspergillus subgen. Fumigati</taxon>
    </lineage>
</organism>
<dbReference type="RefSeq" id="XP_043163448.1">
    <property type="nucleotide sequence ID" value="XM_043307513.1"/>
</dbReference>
<dbReference type="GeneID" id="67000592"/>
<dbReference type="InterPro" id="IPR020471">
    <property type="entry name" value="AKR"/>
</dbReference>
<dbReference type="AlphaFoldDB" id="A0A9P3BJX4"/>
<comment type="caution">
    <text evidence="3">The sequence shown here is derived from an EMBL/GenBank/DDBJ whole genome shotgun (WGS) entry which is preliminary data.</text>
</comment>
<evidence type="ECO:0000313" key="3">
    <source>
        <dbReference type="EMBL" id="GIJ92702.1"/>
    </source>
</evidence>
<accession>A0A9P3BJX4</accession>
<keyword evidence="1" id="KW-0560">Oxidoreductase</keyword>
<dbReference type="GO" id="GO:0070485">
    <property type="term" value="P:dehydro-D-arabinono-1,4-lactone biosynthetic process"/>
    <property type="evidence" value="ECO:0007669"/>
    <property type="project" value="TreeGrafter"/>
</dbReference>
<dbReference type="GO" id="GO:0005829">
    <property type="term" value="C:cytosol"/>
    <property type="evidence" value="ECO:0007669"/>
    <property type="project" value="TreeGrafter"/>
</dbReference>
<evidence type="ECO:0000256" key="1">
    <source>
        <dbReference type="ARBA" id="ARBA00023002"/>
    </source>
</evidence>
<proteinExistence type="predicted"/>
<evidence type="ECO:0000313" key="4">
    <source>
        <dbReference type="Proteomes" id="UP001043456"/>
    </source>
</evidence>
<sequence length="118" mass="13297">MPEACRVAPLSKHRSISAFGLSTLRHITVLQKSSWATHSPDIVNRHPRDEYPLMTKVGWIGTDEFNYSPSWIDHSVRRSLSRLQTSFIDVVICDDIELAREEEALAAVGLLPNSARKV</sequence>
<dbReference type="OrthoDB" id="5286008at2759"/>
<keyword evidence="4" id="KW-1185">Reference proteome</keyword>
<protein>
    <recommendedName>
        <fullName evidence="2">NADP-dependent oxidoreductase domain-containing protein</fullName>
    </recommendedName>
</protein>
<dbReference type="PANTHER" id="PTHR42686:SF1">
    <property type="entry name" value="GH17980P-RELATED"/>
    <property type="match status" value="1"/>
</dbReference>
<dbReference type="InterPro" id="IPR023210">
    <property type="entry name" value="NADP_OxRdtase_dom"/>
</dbReference>
<feature type="domain" description="NADP-dependent oxidoreductase" evidence="2">
    <location>
        <begin position="44"/>
        <end position="105"/>
    </location>
</feature>
<dbReference type="Pfam" id="PF00248">
    <property type="entry name" value="Aldo_ket_red"/>
    <property type="match status" value="1"/>
</dbReference>
<dbReference type="InterPro" id="IPR036812">
    <property type="entry name" value="NAD(P)_OxRdtase_dom_sf"/>
</dbReference>
<evidence type="ECO:0000259" key="2">
    <source>
        <dbReference type="Pfam" id="PF00248"/>
    </source>
</evidence>
<dbReference type="EMBL" id="BHVY01000010">
    <property type="protein sequence ID" value="GIJ92702.1"/>
    <property type="molecule type" value="Genomic_DNA"/>
</dbReference>
<dbReference type="GO" id="GO:0045290">
    <property type="term" value="F:D-arabinose 1-dehydrogenase [NAD(P)+] activity"/>
    <property type="evidence" value="ECO:0007669"/>
    <property type="project" value="TreeGrafter"/>
</dbReference>
<dbReference type="PANTHER" id="PTHR42686">
    <property type="entry name" value="GH17980P-RELATED"/>
    <property type="match status" value="1"/>
</dbReference>
<dbReference type="Proteomes" id="UP001043456">
    <property type="component" value="Unassembled WGS sequence"/>
</dbReference>
<dbReference type="SUPFAM" id="SSF51430">
    <property type="entry name" value="NAD(P)-linked oxidoreductase"/>
    <property type="match status" value="1"/>
</dbReference>
<reference evidence="3 4" key="1">
    <citation type="submission" date="2018-10" db="EMBL/GenBank/DDBJ databases">
        <title>Pan-genome distribution and transcriptional activeness of fungal secondary metabolism genes in Aspergillus section Fumigati.</title>
        <authorList>
            <person name="Takahashi H."/>
            <person name="Umemura M."/>
            <person name="Ninomiya A."/>
            <person name="Kusuya Y."/>
            <person name="Urayama S."/>
            <person name="Shimizu M."/>
            <person name="Watanabe A."/>
            <person name="Kamei K."/>
            <person name="Yaguchi T."/>
            <person name="Hagiwara D."/>
        </authorList>
    </citation>
    <scope>NUCLEOTIDE SEQUENCE [LARGE SCALE GENOMIC DNA]</scope>
    <source>
        <strain evidence="3 4">IFM 55266</strain>
    </source>
</reference>
<name>A0A9P3BJX4_9EURO</name>